<dbReference type="Pfam" id="PF04820">
    <property type="entry name" value="Trp_halogenase"/>
    <property type="match status" value="1"/>
</dbReference>
<name>K6XK41_9ALTE</name>
<organism evidence="3 4">
    <name type="scientific">Paraglaciecola arctica BSs20135</name>
    <dbReference type="NCBI Taxonomy" id="493475"/>
    <lineage>
        <taxon>Bacteria</taxon>
        <taxon>Pseudomonadati</taxon>
        <taxon>Pseudomonadota</taxon>
        <taxon>Gammaproteobacteria</taxon>
        <taxon>Alteromonadales</taxon>
        <taxon>Alteromonadaceae</taxon>
        <taxon>Paraglaciecola</taxon>
    </lineage>
</organism>
<accession>K6XK41</accession>
<dbReference type="GO" id="GO:0000166">
    <property type="term" value="F:nucleotide binding"/>
    <property type="evidence" value="ECO:0007669"/>
    <property type="project" value="UniProtKB-KW"/>
</dbReference>
<dbReference type="Proteomes" id="UP000006327">
    <property type="component" value="Unassembled WGS sequence"/>
</dbReference>
<feature type="binding site" evidence="2">
    <location>
        <begin position="13"/>
        <end position="16"/>
    </location>
    <ligand>
        <name>FAD</name>
        <dbReference type="ChEBI" id="CHEBI:57692"/>
    </ligand>
</feature>
<dbReference type="STRING" id="493475.GARC_4087"/>
<dbReference type="InterPro" id="IPR006905">
    <property type="entry name" value="Flavin_halogenase"/>
</dbReference>
<feature type="binding site" evidence="2">
    <location>
        <position position="186"/>
    </location>
    <ligand>
        <name>FAD</name>
        <dbReference type="ChEBI" id="CHEBI:57692"/>
    </ligand>
</feature>
<keyword evidence="2" id="KW-0285">Flavoprotein</keyword>
<dbReference type="AlphaFoldDB" id="K6XK41"/>
<dbReference type="RefSeq" id="WP_007623568.1">
    <property type="nucleotide sequence ID" value="NZ_BAEO01000060.1"/>
</dbReference>
<dbReference type="eggNOG" id="COG0654">
    <property type="taxonomic scope" value="Bacteria"/>
</dbReference>
<keyword evidence="2" id="KW-0547">Nucleotide-binding</keyword>
<dbReference type="Gene3D" id="3.50.50.60">
    <property type="entry name" value="FAD/NAD(P)-binding domain"/>
    <property type="match status" value="1"/>
</dbReference>
<feature type="binding site" evidence="2">
    <location>
        <position position="79"/>
    </location>
    <ligand>
        <name>7-chloro-L-tryptophan</name>
        <dbReference type="ChEBI" id="CHEBI:58713"/>
    </ligand>
</feature>
<evidence type="ECO:0000256" key="2">
    <source>
        <dbReference type="PIRSR" id="PIRSR011396-2"/>
    </source>
</evidence>
<gene>
    <name evidence="3" type="ORF">GARC_4087</name>
</gene>
<proteinExistence type="predicted"/>
<dbReference type="PIRSF" id="PIRSF011396">
    <property type="entry name" value="Trp_halogenase"/>
    <property type="match status" value="1"/>
</dbReference>
<feature type="binding site" evidence="2">
    <location>
        <position position="344"/>
    </location>
    <ligand>
        <name>L-tryptophan</name>
        <dbReference type="ChEBI" id="CHEBI:57912"/>
    </ligand>
</feature>
<comment type="caution">
    <text evidence="3">The sequence shown here is derived from an EMBL/GenBank/DDBJ whole genome shotgun (WGS) entry which is preliminary data.</text>
</comment>
<dbReference type="InterPro" id="IPR033856">
    <property type="entry name" value="Trp_halogen"/>
</dbReference>
<dbReference type="PANTHER" id="PTHR43747">
    <property type="entry name" value="FAD-BINDING PROTEIN"/>
    <property type="match status" value="1"/>
</dbReference>
<dbReference type="OrthoDB" id="7178350at2"/>
<evidence type="ECO:0000313" key="4">
    <source>
        <dbReference type="Proteomes" id="UP000006327"/>
    </source>
</evidence>
<dbReference type="SUPFAM" id="SSF51905">
    <property type="entry name" value="FAD/NAD(P)-binding domain"/>
    <property type="match status" value="1"/>
</dbReference>
<protein>
    <submittedName>
        <fullName evidence="3">Tryptophan halogenase, putative</fullName>
    </submittedName>
</protein>
<dbReference type="InterPro" id="IPR036188">
    <property type="entry name" value="FAD/NAD-bd_sf"/>
</dbReference>
<dbReference type="PANTHER" id="PTHR43747:SF4">
    <property type="entry name" value="FLAVIN-DEPENDENT TRYPTOPHAN HALOGENASE"/>
    <property type="match status" value="1"/>
</dbReference>
<dbReference type="InterPro" id="IPR050816">
    <property type="entry name" value="Flavin-dep_Halogenase_NPB"/>
</dbReference>
<dbReference type="GO" id="GO:0004497">
    <property type="term" value="F:monooxygenase activity"/>
    <property type="evidence" value="ECO:0007669"/>
    <property type="project" value="InterPro"/>
</dbReference>
<dbReference type="EMBL" id="BAEO01000060">
    <property type="protein sequence ID" value="GAC21029.1"/>
    <property type="molecule type" value="Genomic_DNA"/>
</dbReference>
<feature type="binding site" evidence="2">
    <location>
        <position position="335"/>
    </location>
    <ligand>
        <name>FAD</name>
        <dbReference type="ChEBI" id="CHEBI:57692"/>
    </ligand>
</feature>
<evidence type="ECO:0000313" key="3">
    <source>
        <dbReference type="EMBL" id="GAC21029.1"/>
    </source>
</evidence>
<keyword evidence="4" id="KW-1185">Reference proteome</keyword>
<evidence type="ECO:0000256" key="1">
    <source>
        <dbReference type="PIRSR" id="PIRSR011396-1"/>
    </source>
</evidence>
<reference evidence="3 4" key="1">
    <citation type="journal article" date="2017" name="Antonie Van Leeuwenhoek">
        <title>Rhizobium rhizosphaerae sp. nov., a novel species isolated from rice rhizosphere.</title>
        <authorList>
            <person name="Zhao J.J."/>
            <person name="Zhang J."/>
            <person name="Zhang R.J."/>
            <person name="Zhang C.W."/>
            <person name="Yin H.Q."/>
            <person name="Zhang X.X."/>
        </authorList>
    </citation>
    <scope>NUCLEOTIDE SEQUENCE [LARGE SCALE GENOMIC DNA]</scope>
    <source>
        <strain evidence="3 4">BSs20135</strain>
    </source>
</reference>
<feature type="active site" evidence="1">
    <location>
        <position position="79"/>
    </location>
</feature>
<sequence length="508" mass="57687">MNHEKLKIVILGGGTAGWMTANLMAARWKDRNIHFTLIESPDVGIVGVGEGSTPSMQNFFHEIGVEESEWMPECNATYKNGITFEGWTSIPGFEKYCHPFPSQMDIHTFPKFDNNCQLRRHNFDVEAHPDRFFLGSYLSQNQRSPKANHNFPFDHPNGYHFDSNLLGSFLRKKAKQRGVEHLQRHVSGVIQKENGDISSLKFREGEIIEADFFVDCTGFAGLLLQKTLKVPFINLDKVLFNDTAVVVATPVNKDDLNSQTKSTALKYGWAWDIPLTNRTGNGYVFSSRYCSVNDAETEFRTHLGLLDADVNVRTVKWKQGRLEKSWSKNCLAIGLSQGFIEPIEAMALHLVYNSIGHFITEFESGNFSNQNQQQYNSINDRAFDGVVDYILAHYRMNSRRDTDYWRDNAENQNITPSFLAIVQSWLGASQNNLADEIKKYDTGSFFPLASWQILFAGYGVFPPPENVKPQNIGNQSVNMDELDNFIQRCGSNYSSHLESLNTLKQLAK</sequence>
<keyword evidence="2" id="KW-0274">FAD</keyword>